<evidence type="ECO:0000256" key="5">
    <source>
        <dbReference type="ARBA" id="ARBA00022989"/>
    </source>
</evidence>
<feature type="transmembrane region" description="Helical" evidence="8">
    <location>
        <begin position="90"/>
        <end position="110"/>
    </location>
</feature>
<evidence type="ECO:0000256" key="7">
    <source>
        <dbReference type="ARBA" id="ARBA00023224"/>
    </source>
</evidence>
<name>A0A8J6EE57_ELECQ</name>
<dbReference type="EMBL" id="WNTK01001420">
    <property type="protein sequence ID" value="KAG9467386.1"/>
    <property type="molecule type" value="Genomic_DNA"/>
</dbReference>
<dbReference type="GO" id="GO:0005886">
    <property type="term" value="C:plasma membrane"/>
    <property type="evidence" value="ECO:0007669"/>
    <property type="project" value="TreeGrafter"/>
</dbReference>
<evidence type="ECO:0000256" key="2">
    <source>
        <dbReference type="ARBA" id="ARBA00022606"/>
    </source>
</evidence>
<dbReference type="InterPro" id="IPR000725">
    <property type="entry name" value="Olfact_rcpt"/>
</dbReference>
<protein>
    <recommendedName>
        <fullName evidence="11">G-protein coupled receptors family 1 profile domain-containing protein</fullName>
    </recommendedName>
</protein>
<organism evidence="9 10">
    <name type="scientific">Eleutherodactylus coqui</name>
    <name type="common">Puerto Rican coqui</name>
    <dbReference type="NCBI Taxonomy" id="57060"/>
    <lineage>
        <taxon>Eukaryota</taxon>
        <taxon>Metazoa</taxon>
        <taxon>Chordata</taxon>
        <taxon>Craniata</taxon>
        <taxon>Vertebrata</taxon>
        <taxon>Euteleostomi</taxon>
        <taxon>Amphibia</taxon>
        <taxon>Batrachia</taxon>
        <taxon>Anura</taxon>
        <taxon>Neobatrachia</taxon>
        <taxon>Hyloidea</taxon>
        <taxon>Eleutherodactylidae</taxon>
        <taxon>Eleutherodactylinae</taxon>
        <taxon>Eleutherodactylus</taxon>
        <taxon>Eleutherodactylus</taxon>
    </lineage>
</organism>
<gene>
    <name evidence="9" type="ORF">GDO78_015038</name>
</gene>
<feature type="transmembrane region" description="Helical" evidence="8">
    <location>
        <begin position="56"/>
        <end position="78"/>
    </location>
</feature>
<proteinExistence type="predicted"/>
<comment type="caution">
    <text evidence="9">The sequence shown here is derived from an EMBL/GenBank/DDBJ whole genome shotgun (WGS) entry which is preliminary data.</text>
</comment>
<feature type="transmembrane region" description="Helical" evidence="8">
    <location>
        <begin position="16"/>
        <end position="44"/>
    </location>
</feature>
<evidence type="ECO:0000256" key="4">
    <source>
        <dbReference type="ARBA" id="ARBA00022725"/>
    </source>
</evidence>
<evidence type="ECO:0000313" key="10">
    <source>
        <dbReference type="Proteomes" id="UP000770717"/>
    </source>
</evidence>
<keyword evidence="4" id="KW-0552">Olfaction</keyword>
<evidence type="ECO:0000256" key="6">
    <source>
        <dbReference type="ARBA" id="ARBA00023136"/>
    </source>
</evidence>
<dbReference type="GO" id="GO:0007186">
    <property type="term" value="P:G protein-coupled receptor signaling pathway"/>
    <property type="evidence" value="ECO:0007669"/>
    <property type="project" value="InterPro"/>
</dbReference>
<evidence type="ECO:0000256" key="1">
    <source>
        <dbReference type="ARBA" id="ARBA00004141"/>
    </source>
</evidence>
<dbReference type="OrthoDB" id="6144443at2759"/>
<reference evidence="9" key="1">
    <citation type="thesis" date="2020" institute="ProQuest LLC" country="789 East Eisenhower Parkway, Ann Arbor, MI, USA">
        <title>Comparative Genomics and Chromosome Evolution.</title>
        <authorList>
            <person name="Mudd A.B."/>
        </authorList>
    </citation>
    <scope>NUCLEOTIDE SEQUENCE</scope>
    <source>
        <strain evidence="9">HN-11 Male</strain>
        <tissue evidence="9">Kidney and liver</tissue>
    </source>
</reference>
<dbReference type="Pfam" id="PF13853">
    <property type="entry name" value="7tm_4"/>
    <property type="match status" value="1"/>
</dbReference>
<dbReference type="Proteomes" id="UP000770717">
    <property type="component" value="Unassembled WGS sequence"/>
</dbReference>
<dbReference type="PANTHER" id="PTHR26450">
    <property type="entry name" value="OLFACTORY RECEPTOR 56B1-RELATED"/>
    <property type="match status" value="1"/>
</dbReference>
<sequence length="129" mass="14914">MAVVKLADADIRVNSIWGLFVAFSIVGSDLIFILLSYIMIFNVIFHLPSTDARLKVFNTCIPHICVFLSLYSMGIFSFLSHRSGRKIPPYIHIIFSDFYLLVPPMLNPLVYGIKANLIREEIWRILWKH</sequence>
<keyword evidence="6 8" id="KW-0472">Membrane</keyword>
<dbReference type="InterPro" id="IPR050402">
    <property type="entry name" value="OR51/52/56-like"/>
</dbReference>
<keyword evidence="3 8" id="KW-0812">Transmembrane</keyword>
<comment type="subcellular location">
    <subcellularLocation>
        <location evidence="1">Membrane</location>
        <topology evidence="1">Multi-pass membrane protein</topology>
    </subcellularLocation>
</comment>
<keyword evidence="5 8" id="KW-1133">Transmembrane helix</keyword>
<dbReference type="Gene3D" id="1.20.1070.10">
    <property type="entry name" value="Rhodopsin 7-helix transmembrane proteins"/>
    <property type="match status" value="1"/>
</dbReference>
<evidence type="ECO:0000313" key="9">
    <source>
        <dbReference type="EMBL" id="KAG9467386.1"/>
    </source>
</evidence>
<keyword evidence="10" id="KW-1185">Reference proteome</keyword>
<dbReference type="GO" id="GO:0004984">
    <property type="term" value="F:olfactory receptor activity"/>
    <property type="evidence" value="ECO:0007669"/>
    <property type="project" value="InterPro"/>
</dbReference>
<dbReference type="SUPFAM" id="SSF81321">
    <property type="entry name" value="Family A G protein-coupled receptor-like"/>
    <property type="match status" value="1"/>
</dbReference>
<accession>A0A8J6EE57</accession>
<dbReference type="PANTHER" id="PTHR26450:SF23">
    <property type="entry name" value="OLFACTORY RECEPTOR 52E5"/>
    <property type="match status" value="1"/>
</dbReference>
<keyword evidence="7" id="KW-0807">Transducer</keyword>
<evidence type="ECO:0000256" key="8">
    <source>
        <dbReference type="SAM" id="Phobius"/>
    </source>
</evidence>
<keyword evidence="2" id="KW-0716">Sensory transduction</keyword>
<evidence type="ECO:0008006" key="11">
    <source>
        <dbReference type="Google" id="ProtNLM"/>
    </source>
</evidence>
<evidence type="ECO:0000256" key="3">
    <source>
        <dbReference type="ARBA" id="ARBA00022692"/>
    </source>
</evidence>
<dbReference type="AlphaFoldDB" id="A0A8J6EE57"/>